<evidence type="ECO:0008006" key="6">
    <source>
        <dbReference type="Google" id="ProtNLM"/>
    </source>
</evidence>
<accession>A0ABP1QTT3</accession>
<feature type="region of interest" description="Disordered" evidence="1">
    <location>
        <begin position="28"/>
        <end position="50"/>
    </location>
</feature>
<sequence length="547" mass="59968">MKRLLKYLCLSLFIIVLNISNSSCYNETSSFNKSDDEHNNNSGTSYKTPLIDNAENHAKSTISDLEIDKAAASTEATKFTESVATTTAAPNLEIQSSFTSAVRPTEATTPVPTTESYNGTESFDYSNSDSTESPQFFKAKTDIPLPDDAQTSVPSNKTLGDPIVGEKLNNAEAETQLEGVLQSNIQPKATTTKQPIRIGKVEHINVNTTSVPAMKIPIPIVIDYEGQSSDIDSTVYNKQDFSVLQDKEKTIKNDTNNHSHLAASDKELPPKENETSISASEIEPEEVSKPFTKTPHLPPTVPTPTVSTFESSIVIPASVTTKDNVTPFTFTQKLEPVSVSETEANEDTTFTFTSTHSTISPSTASTPATATIEVFHDAHSESKVNSSIRISSETETNNNQQMNISVTSTPPQITATPVSIDNHTSFTLAPTPTLGTSTPPPRNETEPCENEDNPIYQFLWNLRSHIILCVISLLIILLTVSVVCSFILAFWLLLKLLWKMLVSGCGRAMNCYIKRKDSSRNTYEEGSLFPRCDVAVRPYLASDHDMY</sequence>
<evidence type="ECO:0000256" key="2">
    <source>
        <dbReference type="SAM" id="Phobius"/>
    </source>
</evidence>
<proteinExistence type="predicted"/>
<feature type="signal peptide" evidence="3">
    <location>
        <begin position="1"/>
        <end position="24"/>
    </location>
</feature>
<keyword evidence="2" id="KW-0472">Membrane</keyword>
<gene>
    <name evidence="4" type="ORF">ODALV1_LOCUS13651</name>
</gene>
<evidence type="ECO:0000313" key="4">
    <source>
        <dbReference type="EMBL" id="CAL8109745.1"/>
    </source>
</evidence>
<feature type="compositionally biased region" description="Low complexity" evidence="1">
    <location>
        <begin position="101"/>
        <end position="115"/>
    </location>
</feature>
<feature type="compositionally biased region" description="Polar residues" evidence="1">
    <location>
        <begin position="116"/>
        <end position="134"/>
    </location>
</feature>
<comment type="caution">
    <text evidence="4">The sequence shown here is derived from an EMBL/GenBank/DDBJ whole genome shotgun (WGS) entry which is preliminary data.</text>
</comment>
<keyword evidence="2" id="KW-0812">Transmembrane</keyword>
<evidence type="ECO:0000256" key="3">
    <source>
        <dbReference type="SAM" id="SignalP"/>
    </source>
</evidence>
<keyword evidence="2" id="KW-1133">Transmembrane helix</keyword>
<feature type="region of interest" description="Disordered" evidence="1">
    <location>
        <begin position="429"/>
        <end position="448"/>
    </location>
</feature>
<organism evidence="4 5">
    <name type="scientific">Orchesella dallaii</name>
    <dbReference type="NCBI Taxonomy" id="48710"/>
    <lineage>
        <taxon>Eukaryota</taxon>
        <taxon>Metazoa</taxon>
        <taxon>Ecdysozoa</taxon>
        <taxon>Arthropoda</taxon>
        <taxon>Hexapoda</taxon>
        <taxon>Collembola</taxon>
        <taxon>Entomobryomorpha</taxon>
        <taxon>Entomobryoidea</taxon>
        <taxon>Orchesellidae</taxon>
        <taxon>Orchesellinae</taxon>
        <taxon>Orchesella</taxon>
    </lineage>
</organism>
<evidence type="ECO:0000256" key="1">
    <source>
        <dbReference type="SAM" id="MobiDB-lite"/>
    </source>
</evidence>
<feature type="transmembrane region" description="Helical" evidence="2">
    <location>
        <begin position="465"/>
        <end position="494"/>
    </location>
</feature>
<name>A0ABP1QTT3_9HEXA</name>
<dbReference type="Proteomes" id="UP001642540">
    <property type="component" value="Unassembled WGS sequence"/>
</dbReference>
<feature type="region of interest" description="Disordered" evidence="1">
    <location>
        <begin position="249"/>
        <end position="305"/>
    </location>
</feature>
<protein>
    <recommendedName>
        <fullName evidence="6">Zonadhesin</fullName>
    </recommendedName>
</protein>
<feature type="region of interest" description="Disordered" evidence="1">
    <location>
        <begin position="95"/>
        <end position="134"/>
    </location>
</feature>
<feature type="chain" id="PRO_5046453837" description="Zonadhesin" evidence="3">
    <location>
        <begin position="25"/>
        <end position="547"/>
    </location>
</feature>
<feature type="compositionally biased region" description="Basic and acidic residues" evidence="1">
    <location>
        <begin position="249"/>
        <end position="274"/>
    </location>
</feature>
<dbReference type="EMBL" id="CAXLJM020000041">
    <property type="protein sequence ID" value="CAL8109745.1"/>
    <property type="molecule type" value="Genomic_DNA"/>
</dbReference>
<evidence type="ECO:0000313" key="5">
    <source>
        <dbReference type="Proteomes" id="UP001642540"/>
    </source>
</evidence>
<keyword evidence="5" id="KW-1185">Reference proteome</keyword>
<reference evidence="4 5" key="1">
    <citation type="submission" date="2024-08" db="EMBL/GenBank/DDBJ databases">
        <authorList>
            <person name="Cucini C."/>
            <person name="Frati F."/>
        </authorList>
    </citation>
    <scope>NUCLEOTIDE SEQUENCE [LARGE SCALE GENOMIC DNA]</scope>
</reference>
<keyword evidence="3" id="KW-0732">Signal</keyword>